<dbReference type="RefSeq" id="WP_119901496.1">
    <property type="nucleotide sequence ID" value="NZ_QYZP01000001.1"/>
</dbReference>
<comment type="caution">
    <text evidence="3">The sequence shown here is derived from an EMBL/GenBank/DDBJ whole genome shotgun (WGS) entry which is preliminary data.</text>
</comment>
<dbReference type="FunFam" id="3.40.50.720:FF:000084">
    <property type="entry name" value="Short-chain dehydrogenase reductase"/>
    <property type="match status" value="1"/>
</dbReference>
<gene>
    <name evidence="3" type="ORF">D3250_00940</name>
</gene>
<dbReference type="OrthoDB" id="517007at2"/>
<dbReference type="PANTHER" id="PTHR24321">
    <property type="entry name" value="DEHYDROGENASES, SHORT CHAIN"/>
    <property type="match status" value="1"/>
</dbReference>
<keyword evidence="2" id="KW-0560">Oxidoreductase</keyword>
<dbReference type="Proteomes" id="UP000266615">
    <property type="component" value="Unassembled WGS sequence"/>
</dbReference>
<evidence type="ECO:0000256" key="2">
    <source>
        <dbReference type="ARBA" id="ARBA00023002"/>
    </source>
</evidence>
<dbReference type="InterPro" id="IPR002347">
    <property type="entry name" value="SDR_fam"/>
</dbReference>
<dbReference type="PRINTS" id="PR00081">
    <property type="entry name" value="GDHRDH"/>
</dbReference>
<comment type="similarity">
    <text evidence="1">Belongs to the short-chain dehydrogenases/reductases (SDR) family.</text>
</comment>
<evidence type="ECO:0000313" key="4">
    <source>
        <dbReference type="Proteomes" id="UP000266615"/>
    </source>
</evidence>
<organism evidence="3 4">
    <name type="scientific">Nesterenkonia natronophila</name>
    <dbReference type="NCBI Taxonomy" id="2174932"/>
    <lineage>
        <taxon>Bacteria</taxon>
        <taxon>Bacillati</taxon>
        <taxon>Actinomycetota</taxon>
        <taxon>Actinomycetes</taxon>
        <taxon>Micrococcales</taxon>
        <taxon>Micrococcaceae</taxon>
        <taxon>Nesterenkonia</taxon>
    </lineage>
</organism>
<dbReference type="Gene3D" id="3.40.50.720">
    <property type="entry name" value="NAD(P)-binding Rossmann-like Domain"/>
    <property type="match status" value="1"/>
</dbReference>
<dbReference type="Pfam" id="PF13561">
    <property type="entry name" value="adh_short_C2"/>
    <property type="match status" value="1"/>
</dbReference>
<protein>
    <submittedName>
        <fullName evidence="3">SDR family oxidoreductase</fullName>
    </submittedName>
</protein>
<accession>A0A3A4F7H6</accession>
<evidence type="ECO:0000313" key="3">
    <source>
        <dbReference type="EMBL" id="RJN32450.1"/>
    </source>
</evidence>
<sequence>MNQSPQRIALVTGGVTKVGVGVVQALLDAGWRVLVVDIDEQGAQDLPEGVEFHAVDITDDAAIAQLVRTVESSYGCLDALVNLACTYVDDGPDSTRDQWNIAFSVNSISAVMMAQAFRPLLRRSVAPAIVNFTSISSSVAQVGRWLYPATKAANVQITRSMAADYAQDSIRVNSVSPGWTWSKVMDDLTDGDIAKTDAVGGSFHMLSRVGRPEEVGNVVAFLISEKASFVTGADWAVDGGYSALGPEQATPAIPKLAE</sequence>
<proteinExistence type="inferred from homology"/>
<dbReference type="EMBL" id="QYZP01000001">
    <property type="protein sequence ID" value="RJN32450.1"/>
    <property type="molecule type" value="Genomic_DNA"/>
</dbReference>
<dbReference type="AlphaFoldDB" id="A0A3A4F7H6"/>
<dbReference type="InterPro" id="IPR036291">
    <property type="entry name" value="NAD(P)-bd_dom_sf"/>
</dbReference>
<dbReference type="GO" id="GO:0016491">
    <property type="term" value="F:oxidoreductase activity"/>
    <property type="evidence" value="ECO:0007669"/>
    <property type="project" value="UniProtKB-KW"/>
</dbReference>
<evidence type="ECO:0000256" key="1">
    <source>
        <dbReference type="ARBA" id="ARBA00006484"/>
    </source>
</evidence>
<dbReference type="CDD" id="cd05233">
    <property type="entry name" value="SDR_c"/>
    <property type="match status" value="1"/>
</dbReference>
<dbReference type="NCBIfam" id="NF006121">
    <property type="entry name" value="PRK08265.1"/>
    <property type="match status" value="1"/>
</dbReference>
<dbReference type="PANTHER" id="PTHR24321:SF8">
    <property type="entry name" value="ESTRADIOL 17-BETA-DEHYDROGENASE 8-RELATED"/>
    <property type="match status" value="1"/>
</dbReference>
<keyword evidence="4" id="KW-1185">Reference proteome</keyword>
<reference evidence="3 4" key="1">
    <citation type="submission" date="2018-09" db="EMBL/GenBank/DDBJ databases">
        <title>Nesterenkonia natronophila sp. nov., an alkaliphilic actinobacteriume isolated from a soda lake, and emended description of the genus Nesterenkonia.</title>
        <authorList>
            <person name="Menes R.J."/>
            <person name="Iriarte A."/>
        </authorList>
    </citation>
    <scope>NUCLEOTIDE SEQUENCE [LARGE SCALE GENOMIC DNA]</scope>
    <source>
        <strain evidence="3 4">M8</strain>
    </source>
</reference>
<name>A0A3A4F7H6_9MICC</name>
<dbReference type="SUPFAM" id="SSF51735">
    <property type="entry name" value="NAD(P)-binding Rossmann-fold domains"/>
    <property type="match status" value="1"/>
</dbReference>